<dbReference type="Proteomes" id="UP000190044">
    <property type="component" value="Unassembled WGS sequence"/>
</dbReference>
<organism evidence="1 2">
    <name type="scientific">Sphingopyxis flava</name>
    <dbReference type="NCBI Taxonomy" id="1507287"/>
    <lineage>
        <taxon>Bacteria</taxon>
        <taxon>Pseudomonadati</taxon>
        <taxon>Pseudomonadota</taxon>
        <taxon>Alphaproteobacteria</taxon>
        <taxon>Sphingomonadales</taxon>
        <taxon>Sphingomonadaceae</taxon>
        <taxon>Sphingopyxis</taxon>
    </lineage>
</organism>
<accession>A0A1T4ZXP8</accession>
<dbReference type="EMBL" id="FUYP01000001">
    <property type="protein sequence ID" value="SKB27307.1"/>
    <property type="molecule type" value="Genomic_DNA"/>
</dbReference>
<reference evidence="2" key="1">
    <citation type="submission" date="2017-02" db="EMBL/GenBank/DDBJ databases">
        <authorList>
            <person name="Varghese N."/>
            <person name="Submissions S."/>
        </authorList>
    </citation>
    <scope>NUCLEOTIDE SEQUENCE [LARGE SCALE GENOMIC DNA]</scope>
    <source>
        <strain evidence="2">R11H</strain>
    </source>
</reference>
<keyword evidence="2" id="KW-1185">Reference proteome</keyword>
<name>A0A1T4ZXP8_9SPHN</name>
<protein>
    <submittedName>
        <fullName evidence="1">Uncharacterized protein</fullName>
    </submittedName>
</protein>
<dbReference type="OrthoDB" id="9915880at2"/>
<dbReference type="AlphaFoldDB" id="A0A1T4ZXP8"/>
<dbReference type="RefSeq" id="WP_139375618.1">
    <property type="nucleotide sequence ID" value="NZ_FUYP01000001.1"/>
</dbReference>
<evidence type="ECO:0000313" key="2">
    <source>
        <dbReference type="Proteomes" id="UP000190044"/>
    </source>
</evidence>
<proteinExistence type="predicted"/>
<sequence length="140" mass="14528">MTAWDDWLRKLSADGKGGLGLQGKPQMRAIDRGLPYVYVLAVGMDVSADSFEASIRAAPDAAGATLADFDVTVGAYADGVTTITLELTDIQTAALPSDGDADGLEEMVFDILWTPSGGTQQRFLAGVIQVSGKVTDGSGS</sequence>
<evidence type="ECO:0000313" key="1">
    <source>
        <dbReference type="EMBL" id="SKB27307.1"/>
    </source>
</evidence>
<gene>
    <name evidence="1" type="ORF">SAMN06295937_1001292</name>
</gene>